<comment type="subcellular location">
    <subcellularLocation>
        <location evidence="2 6">Bacterial flagellum basal body</location>
    </subcellularLocation>
</comment>
<evidence type="ECO:0000256" key="5">
    <source>
        <dbReference type="ARBA" id="ARBA00023143"/>
    </source>
</evidence>
<dbReference type="EMBL" id="CP103416">
    <property type="protein sequence ID" value="UVW35121.1"/>
    <property type="molecule type" value="Genomic_DNA"/>
</dbReference>
<dbReference type="Proteomes" id="UP001059934">
    <property type="component" value="Chromosome"/>
</dbReference>
<evidence type="ECO:0000313" key="8">
    <source>
        <dbReference type="Proteomes" id="UP001059934"/>
    </source>
</evidence>
<keyword evidence="4 6" id="KW-0732">Signal</keyword>
<evidence type="ECO:0000256" key="2">
    <source>
        <dbReference type="ARBA" id="ARBA00004117"/>
    </source>
</evidence>
<protein>
    <recommendedName>
        <fullName evidence="6">Flagellar P-ring protein</fullName>
    </recommendedName>
    <alternativeName>
        <fullName evidence="6">Basal body P-ring protein</fullName>
    </alternativeName>
</protein>
<evidence type="ECO:0000256" key="3">
    <source>
        <dbReference type="ARBA" id="ARBA00008994"/>
    </source>
</evidence>
<reference evidence="7" key="1">
    <citation type="submission" date="2022-08" db="EMBL/GenBank/DDBJ databases">
        <title>Catabolic pathway analysis in culturable SAR92 clade bacteria reveals their overlooked roles in DMSP degradation in coastal seas.</title>
        <authorList>
            <person name="He X."/>
            <person name="Zhang X."/>
            <person name="Zhang Y."/>
        </authorList>
    </citation>
    <scope>NUCLEOTIDE SEQUENCE</scope>
    <source>
        <strain evidence="7">H455</strain>
    </source>
</reference>
<evidence type="ECO:0000256" key="1">
    <source>
        <dbReference type="ARBA" id="ARBA00002591"/>
    </source>
</evidence>
<organism evidence="7 8">
    <name type="scientific">SAR92 clade bacterium H455</name>
    <dbReference type="NCBI Taxonomy" id="2974818"/>
    <lineage>
        <taxon>Bacteria</taxon>
        <taxon>Pseudomonadati</taxon>
        <taxon>Pseudomonadota</taxon>
        <taxon>Gammaproteobacteria</taxon>
        <taxon>Cellvibrionales</taxon>
        <taxon>Porticoccaceae</taxon>
        <taxon>SAR92 clade</taxon>
    </lineage>
</organism>
<dbReference type="Pfam" id="PF02119">
    <property type="entry name" value="FlgI"/>
    <property type="match status" value="1"/>
</dbReference>
<dbReference type="PANTHER" id="PTHR30381">
    <property type="entry name" value="FLAGELLAR P-RING PERIPLASMIC PROTEIN FLGI"/>
    <property type="match status" value="1"/>
</dbReference>
<dbReference type="NCBIfam" id="NF003676">
    <property type="entry name" value="PRK05303.1"/>
    <property type="match status" value="1"/>
</dbReference>
<proteinExistence type="inferred from homology"/>
<keyword evidence="7" id="KW-0969">Cilium</keyword>
<comment type="similarity">
    <text evidence="3 6">Belongs to the FlgI family.</text>
</comment>
<gene>
    <name evidence="6" type="primary">flgI</name>
    <name evidence="7" type="ORF">NYF23_00605</name>
</gene>
<comment type="function">
    <text evidence="1 6">Assembles around the rod to form the L-ring and probably protects the motor/basal body from shearing forces during rotation.</text>
</comment>
<keyword evidence="8" id="KW-1185">Reference proteome</keyword>
<evidence type="ECO:0000256" key="6">
    <source>
        <dbReference type="HAMAP-Rule" id="MF_00416"/>
    </source>
</evidence>
<dbReference type="PANTHER" id="PTHR30381:SF0">
    <property type="entry name" value="FLAGELLAR P-RING PROTEIN"/>
    <property type="match status" value="1"/>
</dbReference>
<feature type="chain" id="PRO_5044898932" description="Flagellar P-ring protein" evidence="6">
    <location>
        <begin position="26"/>
        <end position="388"/>
    </location>
</feature>
<evidence type="ECO:0000313" key="7">
    <source>
        <dbReference type="EMBL" id="UVW35121.1"/>
    </source>
</evidence>
<dbReference type="HAMAP" id="MF_00416">
    <property type="entry name" value="FlgI"/>
    <property type="match status" value="1"/>
</dbReference>
<comment type="subunit">
    <text evidence="6">The basal body constitutes a major portion of the flagellar organelle and consists of four rings (L,P,S, and M) mounted on a central rod.</text>
</comment>
<sequence precursor="true">MLKSAILKLKCLILLSALIAPAVSADRIKDLTDVAGVRSNQLVGFGLVVGLQGTGDGKDLPLSAQSLKTLLSGLGVSVDGPVSDFDLGDAMASLASQNAQKEMKLENVAAVMVTAEMPAFAKPGQRIDINVSAIGVADSLRGGNLIMTQLRGVDGNTYALAQGAMTVTGISEDAAGSSVTIGVPTSGRIPNGATVERLVETPFDSSEYIVLNVKDNDFSTSNAITQVINTTFGAGVASALDAVSIAVMAPADSSQRVAFMSMIENLDVTPGEPPARVVINSRTGTAVINRNVRVNAVAVTHGTISVRISATNEISQPNAFGDGVTAGVTNADIDVEEPNNRMFLFQPGVDLREIVDAVNQVGATPSSLIAILEALKSSGSLRAELVVI</sequence>
<keyword evidence="7" id="KW-0966">Cell projection</keyword>
<accession>A0ABY5TPU8</accession>
<name>A0ABY5TPU8_9GAMM</name>
<keyword evidence="5 6" id="KW-0975">Bacterial flagellum</keyword>
<evidence type="ECO:0000256" key="4">
    <source>
        <dbReference type="ARBA" id="ARBA00022729"/>
    </source>
</evidence>
<keyword evidence="7" id="KW-0282">Flagellum</keyword>
<dbReference type="PRINTS" id="PR01010">
    <property type="entry name" value="FLGPRINGFLGI"/>
</dbReference>
<feature type="signal peptide" evidence="6">
    <location>
        <begin position="1"/>
        <end position="25"/>
    </location>
</feature>
<dbReference type="InterPro" id="IPR001782">
    <property type="entry name" value="Flag_FlgI"/>
</dbReference>